<proteinExistence type="predicted"/>
<evidence type="ECO:0000313" key="1">
    <source>
        <dbReference type="EMBL" id="MBX53872.1"/>
    </source>
</evidence>
<dbReference type="EMBL" id="GGEC01073388">
    <property type="protein sequence ID" value="MBX53872.1"/>
    <property type="molecule type" value="Transcribed_RNA"/>
</dbReference>
<name>A0A2P2PGQ9_RHIMU</name>
<sequence length="11" mass="1295">MEFFLLTGSFC</sequence>
<reference evidence="1" key="1">
    <citation type="submission" date="2018-02" db="EMBL/GenBank/DDBJ databases">
        <title>Rhizophora mucronata_Transcriptome.</title>
        <authorList>
            <person name="Meera S.P."/>
            <person name="Sreeshan A."/>
            <person name="Augustine A."/>
        </authorList>
    </citation>
    <scope>NUCLEOTIDE SEQUENCE</scope>
    <source>
        <tissue evidence="1">Leaf</tissue>
    </source>
</reference>
<organism evidence="1">
    <name type="scientific">Rhizophora mucronata</name>
    <name type="common">Asiatic mangrove</name>
    <dbReference type="NCBI Taxonomy" id="61149"/>
    <lineage>
        <taxon>Eukaryota</taxon>
        <taxon>Viridiplantae</taxon>
        <taxon>Streptophyta</taxon>
        <taxon>Embryophyta</taxon>
        <taxon>Tracheophyta</taxon>
        <taxon>Spermatophyta</taxon>
        <taxon>Magnoliopsida</taxon>
        <taxon>eudicotyledons</taxon>
        <taxon>Gunneridae</taxon>
        <taxon>Pentapetalae</taxon>
        <taxon>rosids</taxon>
        <taxon>fabids</taxon>
        <taxon>Malpighiales</taxon>
        <taxon>Rhizophoraceae</taxon>
        <taxon>Rhizophora</taxon>
    </lineage>
</organism>
<accession>A0A2P2PGQ9</accession>
<protein>
    <submittedName>
        <fullName evidence="1">Uncharacterized protein</fullName>
    </submittedName>
</protein>